<feature type="signal peptide" evidence="2">
    <location>
        <begin position="1"/>
        <end position="29"/>
    </location>
</feature>
<reference evidence="3" key="1">
    <citation type="submission" date="2014-02" db="EMBL/GenBank/DDBJ databases">
        <authorList>
            <person name="Genoscope - CEA"/>
        </authorList>
    </citation>
    <scope>NUCLEOTIDE SEQUENCE</scope>
    <source>
        <strain evidence="3">LS3</strain>
    </source>
</reference>
<dbReference type="InterPro" id="IPR008928">
    <property type="entry name" value="6-hairpin_glycosidase_sf"/>
</dbReference>
<feature type="chain" id="PRO_5001591810" evidence="2">
    <location>
        <begin position="30"/>
        <end position="752"/>
    </location>
</feature>
<sequence length="752" mass="82655">MDKYYGSHLKMHWAVFCTLVLCCALHLRAFQFDDPDLFDKCDQVIEASIIVVDKLQSMYNFSSGFYGPEFTGYANGMWWASGTALNSLADHALIVPLEGQKYIPVFANTFVKAQIFGLREQHGVTMSPPDNSYESFPPYEHGFANRFYDDAGWWGHVWLRVYDVTHNDRYLQASVYIFDSMKLGWDDSRCNGGLWWSMDHDYVNAISNEQFISIGAGLSIRLAEDGQQYLEWALKGWDWFNDSGMINENDTINDGVDISSCKSNGGPIWTYNQGVILGGLVELFKTTQNDSYLEKAHDIAMGAITSLADDNGILHESCEPLCFDGAIFKGIFMRNLAQLHQQSPRDEYKTFINANARIILVNMFEDGTIGEDWSVNFTVNSNSYKSQASAVDAINAAIVANCLEYAKTYISPDKQSPEQDPVEHQDPPEQSPSPGPEPISDAPQDPTPEPSPGSEPIPEPEPAPEPTPEPEFGPEIPPQDPSPQPEPNLEDLTPEPAPEPAPEPEPVTEPEPIPELSPDAPQDAAPEPEPIPEPIPELEPEPGLDSPPHDPLPEPEPVQDPSSGQPAPEPESAPGPSPDPPQDPAPEPESEPEPEPAPEPEPSPDAPQDPAPEPAPEPIPIPEPMPKPRPDAPQDPASDSQPEQPLELPPGSNEWLPEPSSESSEAPEESEIPTPEQDPQPPESPIQQTPQRTEESQDNSDGTSESIEQNPWPGPQTSLEPQAPDQIELNPPIEPPPDQAVTELQKFSNITS</sequence>
<evidence type="ECO:0000256" key="1">
    <source>
        <dbReference type="SAM" id="MobiDB-lite"/>
    </source>
</evidence>
<evidence type="ECO:0000313" key="3">
    <source>
        <dbReference type="EMBL" id="CDP34654.1"/>
    </source>
</evidence>
<keyword evidence="2" id="KW-0732">Signal</keyword>
<dbReference type="GO" id="GO:0005975">
    <property type="term" value="P:carbohydrate metabolic process"/>
    <property type="evidence" value="ECO:0007669"/>
    <property type="project" value="InterPro"/>
</dbReference>
<reference evidence="3" key="2">
    <citation type="submission" date="2014-06" db="EMBL/GenBank/DDBJ databases">
        <title>The complete genome of Blastobotrys (Arxula) adeninivorans LS3 - a yeast of biotechnological interest.</title>
        <authorList>
            <person name="Kunze G."/>
            <person name="Gaillardin C."/>
            <person name="Czernicka M."/>
            <person name="Durrens P."/>
            <person name="Martin T."/>
            <person name="Boer E."/>
            <person name="Gabaldon T."/>
            <person name="Cruz J."/>
            <person name="Talla E."/>
            <person name="Marck C."/>
            <person name="Goffeau A."/>
            <person name="Barbe V."/>
            <person name="Baret P."/>
            <person name="Baronian K."/>
            <person name="Beier S."/>
            <person name="Bleykasten C."/>
            <person name="Bode R."/>
            <person name="Casaregola S."/>
            <person name="Despons L."/>
            <person name="Fairhead C."/>
            <person name="Giersberg M."/>
            <person name="Gierski P."/>
            <person name="Hahnel U."/>
            <person name="Hartmann A."/>
            <person name="Jankowska D."/>
            <person name="Jubin C."/>
            <person name="Jung P."/>
            <person name="Lafontaine I."/>
            <person name="Leh-Louis V."/>
            <person name="Lemaire M."/>
            <person name="Marcet-Houben M."/>
            <person name="Mascher M."/>
            <person name="Morel G."/>
            <person name="Richard G.-F."/>
            <person name="Riechen J."/>
            <person name="Sacerdot C."/>
            <person name="Sarkar A."/>
            <person name="Savel G."/>
            <person name="Schacherer J."/>
            <person name="Sherman D."/>
            <person name="Straub M.-L."/>
            <person name="Stein N."/>
            <person name="Thierry A."/>
            <person name="Trautwein-Schult A."/>
            <person name="Westhof E."/>
            <person name="Worch S."/>
            <person name="Dujon B."/>
            <person name="Souciet J.-L."/>
            <person name="Wincker P."/>
            <person name="Scholz U."/>
            <person name="Neuveglise N."/>
        </authorList>
    </citation>
    <scope>NUCLEOTIDE SEQUENCE</scope>
    <source>
        <strain evidence="3">LS3</strain>
    </source>
</reference>
<evidence type="ECO:0000256" key="2">
    <source>
        <dbReference type="SAM" id="SignalP"/>
    </source>
</evidence>
<feature type="compositionally biased region" description="Basic and acidic residues" evidence="1">
    <location>
        <begin position="415"/>
        <end position="427"/>
    </location>
</feature>
<dbReference type="SUPFAM" id="SSF48208">
    <property type="entry name" value="Six-hairpin glycosidases"/>
    <property type="match status" value="1"/>
</dbReference>
<feature type="compositionally biased region" description="Pro residues" evidence="1">
    <location>
        <begin position="567"/>
        <end position="585"/>
    </location>
</feature>
<name>A0A060T1L4_BLAAD</name>
<dbReference type="InterPro" id="IPR005198">
    <property type="entry name" value="Glyco_hydro_76"/>
</dbReference>
<feature type="compositionally biased region" description="Polar residues" evidence="1">
    <location>
        <begin position="699"/>
        <end position="720"/>
    </location>
</feature>
<protein>
    <submittedName>
        <fullName evidence="3">ARAD1C17512p</fullName>
    </submittedName>
</protein>
<dbReference type="AlphaFoldDB" id="A0A060T1L4"/>
<organism evidence="3">
    <name type="scientific">Blastobotrys adeninivorans</name>
    <name type="common">Yeast</name>
    <name type="synonym">Arxula adeninivorans</name>
    <dbReference type="NCBI Taxonomy" id="409370"/>
    <lineage>
        <taxon>Eukaryota</taxon>
        <taxon>Fungi</taxon>
        <taxon>Dikarya</taxon>
        <taxon>Ascomycota</taxon>
        <taxon>Saccharomycotina</taxon>
        <taxon>Dipodascomycetes</taxon>
        <taxon>Dipodascales</taxon>
        <taxon>Trichomonascaceae</taxon>
        <taxon>Blastobotrys</taxon>
    </lineage>
</organism>
<feature type="region of interest" description="Disordered" evidence="1">
    <location>
        <begin position="412"/>
        <end position="752"/>
    </location>
</feature>
<dbReference type="Pfam" id="PF03663">
    <property type="entry name" value="Glyco_hydro_76"/>
    <property type="match status" value="1"/>
</dbReference>
<dbReference type="Gene3D" id="1.50.10.20">
    <property type="match status" value="1"/>
</dbReference>
<feature type="compositionally biased region" description="Pro residues" evidence="1">
    <location>
        <begin position="445"/>
        <end position="486"/>
    </location>
</feature>
<dbReference type="PANTHER" id="PTHR47791">
    <property type="entry name" value="MEIOTICALLY UP-REGULATED GENE 191 PROTEIN"/>
    <property type="match status" value="1"/>
</dbReference>
<dbReference type="PANTHER" id="PTHR47791:SF1">
    <property type="entry name" value="ENDO MANNANASE, GH76 FAMILY (EUROFUNG)"/>
    <property type="match status" value="1"/>
</dbReference>
<dbReference type="InterPro" id="IPR053169">
    <property type="entry name" value="MUG_Protein"/>
</dbReference>
<feature type="compositionally biased region" description="Acidic residues" evidence="1">
    <location>
        <begin position="586"/>
        <end position="598"/>
    </location>
</feature>
<feature type="compositionally biased region" description="Pro residues" evidence="1">
    <location>
        <begin position="495"/>
        <end position="515"/>
    </location>
</feature>
<feature type="compositionally biased region" description="Pro residues" evidence="1">
    <location>
        <begin position="599"/>
        <end position="625"/>
    </location>
</feature>
<accession>A0A060T1L4</accession>
<proteinExistence type="predicted"/>
<gene>
    <name evidence="3" type="ORF">GNLVRS02_ARAD1C17512g</name>
</gene>
<dbReference type="EMBL" id="HG937693">
    <property type="protein sequence ID" value="CDP34654.1"/>
    <property type="molecule type" value="Genomic_DNA"/>
</dbReference>